<dbReference type="SUPFAM" id="SSF54909">
    <property type="entry name" value="Dimeric alpha+beta barrel"/>
    <property type="match status" value="1"/>
</dbReference>
<protein>
    <submittedName>
        <fullName evidence="3">Quinol monooxygenase</fullName>
        <ecNumber evidence="3">1.-.-.-</ecNumber>
    </submittedName>
</protein>
<dbReference type="PANTHER" id="PTHR33336">
    <property type="entry name" value="QUINOL MONOOXYGENASE YGIN-RELATED"/>
    <property type="match status" value="1"/>
</dbReference>
<comment type="caution">
    <text evidence="3">The sequence shown here is derived from an EMBL/GenBank/DDBJ whole genome shotgun (WGS) entry which is preliminary data.</text>
</comment>
<name>A0AA90K7N4_9ACTN</name>
<feature type="domain" description="ABM" evidence="1">
    <location>
        <begin position="3"/>
        <end position="91"/>
    </location>
</feature>
<keyword evidence="4" id="KW-1185">Reference proteome</keyword>
<evidence type="ECO:0000313" key="3">
    <source>
        <dbReference type="EMBL" id="MDI5969088.1"/>
    </source>
</evidence>
<accession>A0AA90K7N4</accession>
<proteinExistence type="predicted"/>
<evidence type="ECO:0000259" key="1">
    <source>
        <dbReference type="PROSITE" id="PS51725"/>
    </source>
</evidence>
<dbReference type="InterPro" id="IPR007138">
    <property type="entry name" value="ABM_dom"/>
</dbReference>
<dbReference type="PROSITE" id="PS51725">
    <property type="entry name" value="ABM"/>
    <property type="match status" value="1"/>
</dbReference>
<keyword evidence="3" id="KW-0503">Monooxygenase</keyword>
<dbReference type="EC" id="1.-.-.-" evidence="3"/>
<sequence length="97" mass="11172">MAYVVTAKWTVKPGEQEAVATALEALTTASRAEPGNLMYVAHRDPQDPQVFFLYEQYTDEAAFQAHTASEHFQRYVAADALPRLTDRERHFYTTWEF</sequence>
<dbReference type="InterPro" id="IPR011008">
    <property type="entry name" value="Dimeric_a/b-barrel"/>
</dbReference>
<dbReference type="Proteomes" id="UP001156398">
    <property type="component" value="Unassembled WGS sequence"/>
</dbReference>
<keyword evidence="3" id="KW-0560">Oxidoreductase</keyword>
<dbReference type="EMBL" id="JABXJJ020000007">
    <property type="protein sequence ID" value="MDI5969088.1"/>
    <property type="molecule type" value="Genomic_DNA"/>
</dbReference>
<dbReference type="InterPro" id="IPR050744">
    <property type="entry name" value="AI-2_Isomerase_LsrG"/>
</dbReference>
<dbReference type="RefSeq" id="WP_271313384.1">
    <property type="nucleotide sequence ID" value="NZ_JAAGKO020000023.1"/>
</dbReference>
<dbReference type="PANTHER" id="PTHR33336:SF15">
    <property type="entry name" value="ABM DOMAIN-CONTAINING PROTEIN"/>
    <property type="match status" value="1"/>
</dbReference>
<dbReference type="AlphaFoldDB" id="A0AA90K7N4"/>
<dbReference type="Gene3D" id="3.30.70.100">
    <property type="match status" value="1"/>
</dbReference>
<organism evidence="3">
    <name type="scientific">Streptantibioticus silvisoli</name>
    <dbReference type="NCBI Taxonomy" id="2705255"/>
    <lineage>
        <taxon>Bacteria</taxon>
        <taxon>Bacillati</taxon>
        <taxon>Actinomycetota</taxon>
        <taxon>Actinomycetes</taxon>
        <taxon>Kitasatosporales</taxon>
        <taxon>Streptomycetaceae</taxon>
        <taxon>Streptantibioticus</taxon>
    </lineage>
</organism>
<evidence type="ECO:0000313" key="4">
    <source>
        <dbReference type="Proteomes" id="UP001156398"/>
    </source>
</evidence>
<evidence type="ECO:0000313" key="2">
    <source>
        <dbReference type="EMBL" id="MDI5964442.1"/>
    </source>
</evidence>
<dbReference type="GO" id="GO:0004497">
    <property type="term" value="F:monooxygenase activity"/>
    <property type="evidence" value="ECO:0007669"/>
    <property type="project" value="UniProtKB-KW"/>
</dbReference>
<dbReference type="Pfam" id="PF03992">
    <property type="entry name" value="ABM"/>
    <property type="match status" value="1"/>
</dbReference>
<reference evidence="3 4" key="1">
    <citation type="submission" date="2023-05" db="EMBL/GenBank/DDBJ databases">
        <title>Streptantibioticus silvisoli sp. nov., acidotolerant actinomycetes 1 from pine litter.</title>
        <authorList>
            <person name="Swiecimska M."/>
            <person name="Golinska P."/>
            <person name="Sangal V."/>
            <person name="Wachnowicz B."/>
            <person name="Goodfellow M."/>
        </authorList>
    </citation>
    <scope>NUCLEOTIDE SEQUENCE</scope>
    <source>
        <strain evidence="3">SL13</strain>
        <strain evidence="2 4">SL54</strain>
    </source>
</reference>
<dbReference type="EMBL" id="JAAGKO020000023">
    <property type="protein sequence ID" value="MDI5964442.1"/>
    <property type="molecule type" value="Genomic_DNA"/>
</dbReference>
<gene>
    <name evidence="2" type="ORF">POF43_017215</name>
    <name evidence="3" type="ORF">POF50_006960</name>
</gene>